<dbReference type="SUPFAM" id="SSF52540">
    <property type="entry name" value="P-loop containing nucleoside triphosphate hydrolases"/>
    <property type="match status" value="1"/>
</dbReference>
<dbReference type="GO" id="GO:0003924">
    <property type="term" value="F:GTPase activity"/>
    <property type="evidence" value="ECO:0007669"/>
    <property type="project" value="InterPro"/>
</dbReference>
<dbReference type="InterPro" id="IPR015760">
    <property type="entry name" value="TIF_IF2"/>
</dbReference>
<feature type="compositionally biased region" description="Basic and acidic residues" evidence="11">
    <location>
        <begin position="170"/>
        <end position="186"/>
    </location>
</feature>
<comment type="subcellular location">
    <subcellularLocation>
        <location evidence="1">Mitochondrion</location>
    </subcellularLocation>
</comment>
<dbReference type="Proteomes" id="UP000838412">
    <property type="component" value="Chromosome 4"/>
</dbReference>
<reference evidence="13" key="1">
    <citation type="submission" date="2022-01" db="EMBL/GenBank/DDBJ databases">
        <authorList>
            <person name="Braso-Vives M."/>
        </authorList>
    </citation>
    <scope>NUCLEOTIDE SEQUENCE</scope>
</reference>
<comment type="similarity">
    <text evidence="2">Belongs to the TRAFAC class translation factor GTPase superfamily. Classic translation factor GTPase family. IF-2 subfamily.</text>
</comment>
<dbReference type="InterPro" id="IPR023115">
    <property type="entry name" value="TIF_IF2_dom3"/>
</dbReference>
<feature type="region of interest" description="Disordered" evidence="11">
    <location>
        <begin position="170"/>
        <end position="192"/>
    </location>
</feature>
<dbReference type="PANTHER" id="PTHR43381:SF20">
    <property type="entry name" value="TRANSLATION INITIATION FACTOR IF-2, MITOCHONDRIAL"/>
    <property type="match status" value="1"/>
</dbReference>
<evidence type="ECO:0000256" key="2">
    <source>
        <dbReference type="ARBA" id="ARBA00007733"/>
    </source>
</evidence>
<sequence length="739" mass="81678">MSAFRSTLVLRTGLCLRKAAATRTLSTCFQGFPPWMKSENSMENSDVVLRKTPCSCNSSLRLLGSGYSLGSYRSHFPRIHCTRGYAKKAKAERVPTRSADKKVRKQQVSTKSHMTVRELAQAMGKTEDHIYECLLDRDDIDDLESKTVLDTATIREVVKISGMVAVPMKEHEEKKKEVKDAVRRPPPDPSVLVRRPPVVTIMGHVDHGKTTLLDSLRKSDIAAGEAGGITQHIGAFSVELPTGERITFLDTPGHAAFSALRARGALVTDIVVLVVAADDGVMEQTLESIKHAKAANVPIIVAINKCDKKNADPEVVMRELLSHGMELEDFGGDVQSVNVSALKGEGLTELAEAIVTQAEVMEVKGDNKGPVEATVIESRTDKGKGPVATVVVQRGTLRRGCYLVAGTAWAKVRAMFGETGQQVKEAPPSTPVEVIGWKDLPSSGDLILEVETESRAHEVVGWRQEQKKEQKLAEDQVEISRKMKEHDQHYQAVREATKDLRRWQQKKVKYEEFKPTPGSEKAKSTEPELNIVIRGDVFGSIEAIMDTLASYDCEEDCKLKVIHADVGAITESDVEMAAAFDGLVYGFNTRVPKGVAKLAEQKNVPIKMHKIIYRLFEDLKEELSAKLPTKEELDIKGAANVLQVFEVTVGKKKVPVAGCRVTQGEMDKRRDALLVRNGEVIFRGPVSSLKHLKDDVWTVKQEMECGIALHKCPDIRHGDVIQSFEVNELPQTIDWNPGF</sequence>
<dbReference type="GO" id="GO:0005525">
    <property type="term" value="F:GTP binding"/>
    <property type="evidence" value="ECO:0007669"/>
    <property type="project" value="UniProtKB-KW"/>
</dbReference>
<accession>A0A8K0ER76</accession>
<dbReference type="Gene3D" id="3.40.50.10050">
    <property type="entry name" value="Translation initiation factor IF- 2, domain 3"/>
    <property type="match status" value="1"/>
</dbReference>
<dbReference type="Pfam" id="PF11987">
    <property type="entry name" value="IF-2"/>
    <property type="match status" value="1"/>
</dbReference>
<dbReference type="FunFam" id="2.40.30.10:FF:000008">
    <property type="entry name" value="Translation initiation factor IF-2"/>
    <property type="match status" value="1"/>
</dbReference>
<dbReference type="Pfam" id="PF00009">
    <property type="entry name" value="GTP_EFTU"/>
    <property type="match status" value="1"/>
</dbReference>
<name>A0A8K0ER76_BRALA</name>
<keyword evidence="7" id="KW-0496">Mitochondrion</keyword>
<evidence type="ECO:0000313" key="14">
    <source>
        <dbReference type="Proteomes" id="UP000838412"/>
    </source>
</evidence>
<evidence type="ECO:0000256" key="6">
    <source>
        <dbReference type="ARBA" id="ARBA00022946"/>
    </source>
</evidence>
<dbReference type="PROSITE" id="PS51722">
    <property type="entry name" value="G_TR_2"/>
    <property type="match status" value="1"/>
</dbReference>
<keyword evidence="14" id="KW-1185">Reference proteome</keyword>
<dbReference type="FunFam" id="3.40.50.10050:FF:000001">
    <property type="entry name" value="Translation initiation factor IF-2"/>
    <property type="match status" value="1"/>
</dbReference>
<dbReference type="CDD" id="cd03702">
    <property type="entry name" value="IF2_mtIF2_II"/>
    <property type="match status" value="1"/>
</dbReference>
<dbReference type="NCBIfam" id="TIGR00231">
    <property type="entry name" value="small_GTP"/>
    <property type="match status" value="1"/>
</dbReference>
<dbReference type="CDD" id="cd01887">
    <property type="entry name" value="IF2_eIF5B"/>
    <property type="match status" value="1"/>
</dbReference>
<dbReference type="InterPro" id="IPR027417">
    <property type="entry name" value="P-loop_NTPase"/>
</dbReference>
<dbReference type="InterPro" id="IPR000795">
    <property type="entry name" value="T_Tr_GTP-bd_dom"/>
</dbReference>
<evidence type="ECO:0000259" key="12">
    <source>
        <dbReference type="PROSITE" id="PS51722"/>
    </source>
</evidence>
<evidence type="ECO:0000256" key="9">
    <source>
        <dbReference type="ARBA" id="ARBA00025162"/>
    </source>
</evidence>
<organism evidence="13 14">
    <name type="scientific">Branchiostoma lanceolatum</name>
    <name type="common">Common lancelet</name>
    <name type="synonym">Amphioxus lanceolatum</name>
    <dbReference type="NCBI Taxonomy" id="7740"/>
    <lineage>
        <taxon>Eukaryota</taxon>
        <taxon>Metazoa</taxon>
        <taxon>Chordata</taxon>
        <taxon>Cephalochordata</taxon>
        <taxon>Leptocardii</taxon>
        <taxon>Amphioxiformes</taxon>
        <taxon>Branchiostomatidae</taxon>
        <taxon>Branchiostoma</taxon>
    </lineage>
</organism>
<dbReference type="InterPro" id="IPR044145">
    <property type="entry name" value="IF2_II"/>
</dbReference>
<dbReference type="GO" id="GO:0005739">
    <property type="term" value="C:mitochondrion"/>
    <property type="evidence" value="ECO:0007669"/>
    <property type="project" value="UniProtKB-SubCell"/>
</dbReference>
<keyword evidence="4" id="KW-0547">Nucleotide-binding</keyword>
<dbReference type="InterPro" id="IPR053905">
    <property type="entry name" value="EF-G-like_DII"/>
</dbReference>
<dbReference type="Pfam" id="PF22042">
    <property type="entry name" value="EF-G_D2"/>
    <property type="match status" value="1"/>
</dbReference>
<proteinExistence type="inferred from homology"/>
<evidence type="ECO:0000256" key="10">
    <source>
        <dbReference type="ARBA" id="ARBA00044200"/>
    </source>
</evidence>
<evidence type="ECO:0000256" key="3">
    <source>
        <dbReference type="ARBA" id="ARBA00022540"/>
    </source>
</evidence>
<dbReference type="InterPro" id="IPR000178">
    <property type="entry name" value="TF_IF2_bacterial-like"/>
</dbReference>
<keyword evidence="5" id="KW-0648">Protein biosynthesis</keyword>
<feature type="domain" description="Tr-type G" evidence="12">
    <location>
        <begin position="194"/>
        <end position="362"/>
    </location>
</feature>
<evidence type="ECO:0000256" key="8">
    <source>
        <dbReference type="ARBA" id="ARBA00023134"/>
    </source>
</evidence>
<evidence type="ECO:0000256" key="5">
    <source>
        <dbReference type="ARBA" id="ARBA00022917"/>
    </source>
</evidence>
<protein>
    <recommendedName>
        <fullName evidence="10">Translation initiation factor IF-2, mitochondrial</fullName>
    </recommendedName>
</protein>
<evidence type="ECO:0000313" key="13">
    <source>
        <dbReference type="EMBL" id="CAH1263306.1"/>
    </source>
</evidence>
<dbReference type="OrthoDB" id="361630at2759"/>
<dbReference type="EMBL" id="OV696689">
    <property type="protein sequence ID" value="CAH1263306.1"/>
    <property type="molecule type" value="Genomic_DNA"/>
</dbReference>
<keyword evidence="6" id="KW-0809">Transit peptide</keyword>
<evidence type="ECO:0000256" key="11">
    <source>
        <dbReference type="SAM" id="MobiDB-lite"/>
    </source>
</evidence>
<dbReference type="Gene3D" id="3.40.50.300">
    <property type="entry name" value="P-loop containing nucleotide triphosphate hydrolases"/>
    <property type="match status" value="1"/>
</dbReference>
<dbReference type="SUPFAM" id="SSF50447">
    <property type="entry name" value="Translation proteins"/>
    <property type="match status" value="2"/>
</dbReference>
<evidence type="ECO:0000256" key="1">
    <source>
        <dbReference type="ARBA" id="ARBA00004173"/>
    </source>
</evidence>
<gene>
    <name evidence="13" type="primary">MTIF2</name>
    <name evidence="13" type="ORF">BLAG_LOCUS18031</name>
</gene>
<comment type="function">
    <text evidence="9">One of the essential components for the initiation of protein synthesis. Protects formylmethionyl-tRNA from spontaneous hydrolysis and promotes its binding to the 30S ribosomal subunits. Also involved in the hydrolysis of GTP during the formation of the 70S ribosomal complex.</text>
</comment>
<dbReference type="HAMAP" id="MF_00100_B">
    <property type="entry name" value="IF_2_B"/>
    <property type="match status" value="1"/>
</dbReference>
<dbReference type="Gene3D" id="2.40.30.10">
    <property type="entry name" value="Translation factors"/>
    <property type="match status" value="2"/>
</dbReference>
<keyword evidence="8" id="KW-0342">GTP-binding</keyword>
<dbReference type="AlphaFoldDB" id="A0A8K0ER76"/>
<evidence type="ECO:0000256" key="7">
    <source>
        <dbReference type="ARBA" id="ARBA00023128"/>
    </source>
</evidence>
<dbReference type="PANTHER" id="PTHR43381">
    <property type="entry name" value="TRANSLATION INITIATION FACTOR IF-2-RELATED"/>
    <property type="match status" value="1"/>
</dbReference>
<evidence type="ECO:0000256" key="4">
    <source>
        <dbReference type="ARBA" id="ARBA00022741"/>
    </source>
</evidence>
<dbReference type="GO" id="GO:0003743">
    <property type="term" value="F:translation initiation factor activity"/>
    <property type="evidence" value="ECO:0007669"/>
    <property type="project" value="UniProtKB-KW"/>
</dbReference>
<dbReference type="InterPro" id="IPR005225">
    <property type="entry name" value="Small_GTP-bd"/>
</dbReference>
<dbReference type="FunFam" id="3.40.50.300:FF:000019">
    <property type="entry name" value="Translation initiation factor IF-2"/>
    <property type="match status" value="1"/>
</dbReference>
<dbReference type="FunFam" id="2.40.30.10:FF:000007">
    <property type="entry name" value="Translation initiation factor IF-2"/>
    <property type="match status" value="1"/>
</dbReference>
<dbReference type="CDD" id="cd03692">
    <property type="entry name" value="mtIF2_IVc"/>
    <property type="match status" value="1"/>
</dbReference>
<dbReference type="InterPro" id="IPR036925">
    <property type="entry name" value="TIF_IF2_dom3_sf"/>
</dbReference>
<keyword evidence="3" id="KW-0396">Initiation factor</keyword>
<dbReference type="SUPFAM" id="SSF52156">
    <property type="entry name" value="Initiation factor IF2/eIF5b, domain 3"/>
    <property type="match status" value="1"/>
</dbReference>
<dbReference type="InterPro" id="IPR009000">
    <property type="entry name" value="Transl_B-barrel_sf"/>
</dbReference>